<evidence type="ECO:0000256" key="5">
    <source>
        <dbReference type="ARBA" id="ARBA00038359"/>
    </source>
</evidence>
<feature type="transmembrane region" description="Helical" evidence="6">
    <location>
        <begin position="204"/>
        <end position="223"/>
    </location>
</feature>
<dbReference type="EMBL" id="ML978166">
    <property type="protein sequence ID" value="KAF2033495.1"/>
    <property type="molecule type" value="Genomic_DNA"/>
</dbReference>
<keyword evidence="2 6" id="KW-0812">Transmembrane</keyword>
<dbReference type="InterPro" id="IPR049326">
    <property type="entry name" value="Rhodopsin_dom_fungi"/>
</dbReference>
<name>A0A9P4LQR1_9PLEO</name>
<evidence type="ECO:0000313" key="9">
    <source>
        <dbReference type="Proteomes" id="UP000799777"/>
    </source>
</evidence>
<protein>
    <recommendedName>
        <fullName evidence="7">Rhodopsin domain-containing protein</fullName>
    </recommendedName>
</protein>
<proteinExistence type="inferred from homology"/>
<sequence>MLMPTQSPATVVGVTATMLAIDIAVVFLRILARRTRRQSLQADDCLSCYPAVSQAPSSSLQYVFLVLSVPTLGAIKASVLLFYRRIFVVDKTNLRNAQNLLYLSMLGVILLWTTGFLFAFMFACKGNFSAWWTSAISLIENCVDTLELFFSFAVADFVSDVLILVMPVPVATIASLIRMIWDIWARQVGFDVSLDQDLLITTSLFWNILEVSLGIIACCLPTLRGLAREPSVDSWVHNIRDQMSLRSGQSSARSESSMKMSDIDREELLTGVQFVVAVDHK</sequence>
<feature type="domain" description="Rhodopsin" evidence="7">
    <location>
        <begin position="61"/>
        <end position="171"/>
    </location>
</feature>
<dbReference type="Pfam" id="PF20684">
    <property type="entry name" value="Fung_rhodopsin"/>
    <property type="match status" value="1"/>
</dbReference>
<dbReference type="PANTHER" id="PTHR33048">
    <property type="entry name" value="PTH11-LIKE INTEGRAL MEMBRANE PROTEIN (AFU_ORTHOLOGUE AFUA_5G11245)"/>
    <property type="match status" value="1"/>
</dbReference>
<evidence type="ECO:0000256" key="6">
    <source>
        <dbReference type="SAM" id="Phobius"/>
    </source>
</evidence>
<evidence type="ECO:0000256" key="3">
    <source>
        <dbReference type="ARBA" id="ARBA00022989"/>
    </source>
</evidence>
<accession>A0A9P4LQR1</accession>
<organism evidence="8 9">
    <name type="scientific">Setomelanomma holmii</name>
    <dbReference type="NCBI Taxonomy" id="210430"/>
    <lineage>
        <taxon>Eukaryota</taxon>
        <taxon>Fungi</taxon>
        <taxon>Dikarya</taxon>
        <taxon>Ascomycota</taxon>
        <taxon>Pezizomycotina</taxon>
        <taxon>Dothideomycetes</taxon>
        <taxon>Pleosporomycetidae</taxon>
        <taxon>Pleosporales</taxon>
        <taxon>Pleosporineae</taxon>
        <taxon>Phaeosphaeriaceae</taxon>
        <taxon>Setomelanomma</taxon>
    </lineage>
</organism>
<dbReference type="PANTHER" id="PTHR33048:SF157">
    <property type="entry name" value="INTEGRAL MEMBRANE PROTEIN"/>
    <property type="match status" value="1"/>
</dbReference>
<keyword evidence="4 6" id="KW-0472">Membrane</keyword>
<evidence type="ECO:0000256" key="2">
    <source>
        <dbReference type="ARBA" id="ARBA00022692"/>
    </source>
</evidence>
<feature type="transmembrane region" description="Helical" evidence="6">
    <location>
        <begin position="12"/>
        <end position="32"/>
    </location>
</feature>
<keyword evidence="9" id="KW-1185">Reference proteome</keyword>
<comment type="similarity">
    <text evidence="5">Belongs to the SAT4 family.</text>
</comment>
<comment type="caution">
    <text evidence="8">The sequence shown here is derived from an EMBL/GenBank/DDBJ whole genome shotgun (WGS) entry which is preliminary data.</text>
</comment>
<evidence type="ECO:0000256" key="4">
    <source>
        <dbReference type="ARBA" id="ARBA00023136"/>
    </source>
</evidence>
<dbReference type="AlphaFoldDB" id="A0A9P4LQR1"/>
<evidence type="ECO:0000256" key="1">
    <source>
        <dbReference type="ARBA" id="ARBA00004141"/>
    </source>
</evidence>
<evidence type="ECO:0000313" key="8">
    <source>
        <dbReference type="EMBL" id="KAF2033495.1"/>
    </source>
</evidence>
<comment type="subcellular location">
    <subcellularLocation>
        <location evidence="1">Membrane</location>
        <topology evidence="1">Multi-pass membrane protein</topology>
    </subcellularLocation>
</comment>
<keyword evidence="3 6" id="KW-1133">Transmembrane helix</keyword>
<feature type="transmembrane region" description="Helical" evidence="6">
    <location>
        <begin position="161"/>
        <end position="184"/>
    </location>
</feature>
<dbReference type="Proteomes" id="UP000799777">
    <property type="component" value="Unassembled WGS sequence"/>
</dbReference>
<evidence type="ECO:0000259" key="7">
    <source>
        <dbReference type="Pfam" id="PF20684"/>
    </source>
</evidence>
<gene>
    <name evidence="8" type="ORF">EK21DRAFT_98200</name>
</gene>
<dbReference type="InterPro" id="IPR052337">
    <property type="entry name" value="SAT4-like"/>
</dbReference>
<reference evidence="8" key="1">
    <citation type="journal article" date="2020" name="Stud. Mycol.">
        <title>101 Dothideomycetes genomes: a test case for predicting lifestyles and emergence of pathogens.</title>
        <authorList>
            <person name="Haridas S."/>
            <person name="Albert R."/>
            <person name="Binder M."/>
            <person name="Bloem J."/>
            <person name="Labutti K."/>
            <person name="Salamov A."/>
            <person name="Andreopoulos B."/>
            <person name="Baker S."/>
            <person name="Barry K."/>
            <person name="Bills G."/>
            <person name="Bluhm B."/>
            <person name="Cannon C."/>
            <person name="Castanera R."/>
            <person name="Culley D."/>
            <person name="Daum C."/>
            <person name="Ezra D."/>
            <person name="Gonzalez J."/>
            <person name="Henrissat B."/>
            <person name="Kuo A."/>
            <person name="Liang C."/>
            <person name="Lipzen A."/>
            <person name="Lutzoni F."/>
            <person name="Magnuson J."/>
            <person name="Mondo S."/>
            <person name="Nolan M."/>
            <person name="Ohm R."/>
            <person name="Pangilinan J."/>
            <person name="Park H.-J."/>
            <person name="Ramirez L."/>
            <person name="Alfaro M."/>
            <person name="Sun H."/>
            <person name="Tritt A."/>
            <person name="Yoshinaga Y."/>
            <person name="Zwiers L.-H."/>
            <person name="Turgeon B."/>
            <person name="Goodwin S."/>
            <person name="Spatafora J."/>
            <person name="Crous P."/>
            <person name="Grigoriev I."/>
        </authorList>
    </citation>
    <scope>NUCLEOTIDE SEQUENCE</scope>
    <source>
        <strain evidence="8">CBS 110217</strain>
    </source>
</reference>
<feature type="transmembrane region" description="Helical" evidence="6">
    <location>
        <begin position="103"/>
        <end position="124"/>
    </location>
</feature>
<dbReference type="GO" id="GO:0016020">
    <property type="term" value="C:membrane"/>
    <property type="evidence" value="ECO:0007669"/>
    <property type="project" value="UniProtKB-SubCell"/>
</dbReference>
<dbReference type="OrthoDB" id="5393606at2759"/>